<dbReference type="InterPro" id="IPR001893">
    <property type="entry name" value="Cys-rich_GLG1_repeat"/>
</dbReference>
<sequence length="72" mass="7327">MKGKLVAAVAFAAMCGAAFSAGPANADARSACKADAEKYCASAIGDRSKVVSCLKSNQDRISDACRQAIASR</sequence>
<dbReference type="Proteomes" id="UP001595536">
    <property type="component" value="Unassembled WGS sequence"/>
</dbReference>
<evidence type="ECO:0000313" key="2">
    <source>
        <dbReference type="EMBL" id="MFC3264896.1"/>
    </source>
</evidence>
<feature type="signal peptide" evidence="1">
    <location>
        <begin position="1"/>
        <end position="20"/>
    </location>
</feature>
<gene>
    <name evidence="2" type="ORF">ACFOEX_00785</name>
</gene>
<dbReference type="EMBL" id="JBHRUV010000004">
    <property type="protein sequence ID" value="MFC3264896.1"/>
    <property type="molecule type" value="Genomic_DNA"/>
</dbReference>
<accession>A0ABV7LAS7</accession>
<reference evidence="3" key="1">
    <citation type="journal article" date="2019" name="Int. J. Syst. Evol. Microbiol.">
        <title>The Global Catalogue of Microorganisms (GCM) 10K type strain sequencing project: providing services to taxonomists for standard genome sequencing and annotation.</title>
        <authorList>
            <consortium name="The Broad Institute Genomics Platform"/>
            <consortium name="The Broad Institute Genome Sequencing Center for Infectious Disease"/>
            <person name="Wu L."/>
            <person name="Ma J."/>
        </authorList>
    </citation>
    <scope>NUCLEOTIDE SEQUENCE [LARGE SCALE GENOMIC DNA]</scope>
    <source>
        <strain evidence="3">CCM 7941</strain>
    </source>
</reference>
<comment type="caution">
    <text evidence="2">The sequence shown here is derived from an EMBL/GenBank/DDBJ whole genome shotgun (WGS) entry which is preliminary data.</text>
</comment>
<protein>
    <submittedName>
        <fullName evidence="2">Cysteine rich repeat-containing protein</fullName>
    </submittedName>
</protein>
<organism evidence="2 3">
    <name type="scientific">Camelimonas abortus</name>
    <dbReference type="NCBI Taxonomy" id="1017184"/>
    <lineage>
        <taxon>Bacteria</taxon>
        <taxon>Pseudomonadati</taxon>
        <taxon>Pseudomonadota</taxon>
        <taxon>Alphaproteobacteria</taxon>
        <taxon>Hyphomicrobiales</taxon>
        <taxon>Chelatococcaceae</taxon>
        <taxon>Camelimonas</taxon>
    </lineage>
</organism>
<evidence type="ECO:0000256" key="1">
    <source>
        <dbReference type="SAM" id="SignalP"/>
    </source>
</evidence>
<dbReference type="Pfam" id="PF00839">
    <property type="entry name" value="Cys_rich_FGFR"/>
    <property type="match status" value="1"/>
</dbReference>
<keyword evidence="3" id="KW-1185">Reference proteome</keyword>
<feature type="chain" id="PRO_5046123548" evidence="1">
    <location>
        <begin position="21"/>
        <end position="72"/>
    </location>
</feature>
<keyword evidence="1" id="KW-0732">Signal</keyword>
<name>A0ABV7LAS7_9HYPH</name>
<dbReference type="RefSeq" id="WP_376832048.1">
    <property type="nucleotide sequence ID" value="NZ_JBHLWR010000006.1"/>
</dbReference>
<evidence type="ECO:0000313" key="3">
    <source>
        <dbReference type="Proteomes" id="UP001595536"/>
    </source>
</evidence>
<proteinExistence type="predicted"/>